<keyword evidence="2 5" id="KW-0560">Oxidoreductase</keyword>
<dbReference type="InterPro" id="IPR029510">
    <property type="entry name" value="Ald_DH_CS_GLU"/>
</dbReference>
<dbReference type="Gene3D" id="3.40.309.10">
    <property type="entry name" value="Aldehyde Dehydrogenase, Chain A, domain 2"/>
    <property type="match status" value="1"/>
</dbReference>
<dbReference type="Gene3D" id="3.40.605.10">
    <property type="entry name" value="Aldehyde Dehydrogenase, Chain A, domain 1"/>
    <property type="match status" value="1"/>
</dbReference>
<protein>
    <submittedName>
        <fullName evidence="8">SPOSA6832_05037-mRNA-1:cds</fullName>
    </submittedName>
</protein>
<dbReference type="PROSITE" id="PS00687">
    <property type="entry name" value="ALDEHYDE_DEHYDR_GLU"/>
    <property type="match status" value="1"/>
</dbReference>
<evidence type="ECO:0000256" key="6">
    <source>
        <dbReference type="SAM" id="MobiDB-lite"/>
    </source>
</evidence>
<feature type="domain" description="Aldehyde dehydrogenase" evidence="7">
    <location>
        <begin position="51"/>
        <end position="443"/>
    </location>
</feature>
<dbReference type="Pfam" id="PF00171">
    <property type="entry name" value="Aldedh"/>
    <property type="match status" value="1"/>
</dbReference>
<evidence type="ECO:0000256" key="3">
    <source>
        <dbReference type="PIRSR" id="PIRSR036492-1"/>
    </source>
</evidence>
<evidence type="ECO:0000313" key="8">
    <source>
        <dbReference type="EMBL" id="CEQ43141.1"/>
    </source>
</evidence>
<feature type="region of interest" description="Disordered" evidence="6">
    <location>
        <begin position="1"/>
        <end position="22"/>
    </location>
</feature>
<dbReference type="SUPFAM" id="SSF53720">
    <property type="entry name" value="ALDH-like"/>
    <property type="match status" value="1"/>
</dbReference>
<keyword evidence="9" id="KW-1185">Reference proteome</keyword>
<sequence>MDFTPLEQIQPRAQSNGPTAATMPMRGPCIEYSSASAALACLLSGSVLLAAAYDTVNQTFLSGKARPLEWRKHQIKQLGFLVQDNEDAFVSALEQDLGRPAFETIVAELNPIKAEINEVHDHLEKWAKPKRVKTVAMWKLSKPTVYSEPKGRTLTVCWKSDPITLLLVPLLGAISAGCTAIVKPAEQSPATAALIASLLPKYLDPTAFICITGAIDQTTALLKLKFDHIFYTGSGHVGKIVARAASEHLTPVTLELGGKSPAVVLDDANLEVSARRIIWAKFSNAGQICISTDYILCTPQTEPKLLLALKRALAEFIADPKTKSAVPLLENQNFCRIVNKNHFNRLSKLLDATKGEIVVGGKRDEAGNKIEVTLVRGVDGDDSLMSEEIFGPILPILTLPNKEAMVDFIRKRDTPLALYVFTQSTKNRDYIFEHTRSGGFLQND</sequence>
<name>A0A0D6ETP4_SPOSA</name>
<dbReference type="InterPro" id="IPR016163">
    <property type="entry name" value="Ald_DH_C"/>
</dbReference>
<dbReference type="InterPro" id="IPR015590">
    <property type="entry name" value="Aldehyde_DH_dom"/>
</dbReference>
<dbReference type="InterPro" id="IPR016162">
    <property type="entry name" value="Ald_DH_N"/>
</dbReference>
<feature type="active site" evidence="3 4">
    <location>
        <position position="255"/>
    </location>
</feature>
<dbReference type="PANTHER" id="PTHR43570">
    <property type="entry name" value="ALDEHYDE DEHYDROGENASE"/>
    <property type="match status" value="1"/>
</dbReference>
<accession>A0A0D6ETP4</accession>
<proteinExistence type="inferred from homology"/>
<dbReference type="PANTHER" id="PTHR43570:SF16">
    <property type="entry name" value="ALDEHYDE DEHYDROGENASE TYPE III, ISOFORM Q"/>
    <property type="match status" value="1"/>
</dbReference>
<dbReference type="Proteomes" id="UP000243876">
    <property type="component" value="Unassembled WGS sequence"/>
</dbReference>
<feature type="active site" evidence="3">
    <location>
        <position position="289"/>
    </location>
</feature>
<dbReference type="FunFam" id="3.40.605.10:FF:000004">
    <property type="entry name" value="Aldehyde dehydrogenase"/>
    <property type="match status" value="1"/>
</dbReference>
<feature type="non-terminal residue" evidence="8">
    <location>
        <position position="444"/>
    </location>
</feature>
<dbReference type="GO" id="GO:0006081">
    <property type="term" value="P:aldehyde metabolic process"/>
    <property type="evidence" value="ECO:0007669"/>
    <property type="project" value="InterPro"/>
</dbReference>
<evidence type="ECO:0000313" key="9">
    <source>
        <dbReference type="Proteomes" id="UP000243876"/>
    </source>
</evidence>
<dbReference type="GO" id="GO:0005737">
    <property type="term" value="C:cytoplasm"/>
    <property type="evidence" value="ECO:0007669"/>
    <property type="project" value="TreeGrafter"/>
</dbReference>
<gene>
    <name evidence="8" type="primary">SPOSA6832_05037</name>
</gene>
<dbReference type="AlphaFoldDB" id="A0A0D6ETP4"/>
<dbReference type="PIRSF" id="PIRSF036492">
    <property type="entry name" value="ALDH"/>
    <property type="match status" value="1"/>
</dbReference>
<evidence type="ECO:0000256" key="4">
    <source>
        <dbReference type="PROSITE-ProRule" id="PRU10007"/>
    </source>
</evidence>
<comment type="similarity">
    <text evidence="1 5">Belongs to the aldehyde dehydrogenase family.</text>
</comment>
<evidence type="ECO:0000256" key="5">
    <source>
        <dbReference type="RuleBase" id="RU003345"/>
    </source>
</evidence>
<dbReference type="InterPro" id="IPR016161">
    <property type="entry name" value="Ald_DH/histidinol_DH"/>
</dbReference>
<dbReference type="GO" id="GO:0004029">
    <property type="term" value="F:aldehyde dehydrogenase (NAD+) activity"/>
    <property type="evidence" value="ECO:0007669"/>
    <property type="project" value="TreeGrafter"/>
</dbReference>
<reference evidence="9" key="1">
    <citation type="submission" date="2015-02" db="EMBL/GenBank/DDBJ databases">
        <authorList>
            <person name="Gon?alves P."/>
        </authorList>
    </citation>
    <scope>NUCLEOTIDE SEQUENCE [LARGE SCALE GENOMIC DNA]</scope>
</reference>
<dbReference type="InterPro" id="IPR012394">
    <property type="entry name" value="Aldehyde_DH_NAD(P)"/>
</dbReference>
<evidence type="ECO:0000256" key="1">
    <source>
        <dbReference type="ARBA" id="ARBA00009986"/>
    </source>
</evidence>
<evidence type="ECO:0000259" key="7">
    <source>
        <dbReference type="Pfam" id="PF00171"/>
    </source>
</evidence>
<dbReference type="EMBL" id="CENE01000052">
    <property type="protein sequence ID" value="CEQ43141.1"/>
    <property type="molecule type" value="Genomic_DNA"/>
</dbReference>
<evidence type="ECO:0000256" key="2">
    <source>
        <dbReference type="ARBA" id="ARBA00023002"/>
    </source>
</evidence>
<dbReference type="OrthoDB" id="440325at2759"/>
<organism evidence="8 9">
    <name type="scientific">Sporidiobolus salmonicolor</name>
    <name type="common">Yeast-like fungus</name>
    <name type="synonym">Sporobolomyces salmonicolor</name>
    <dbReference type="NCBI Taxonomy" id="5005"/>
    <lineage>
        <taxon>Eukaryota</taxon>
        <taxon>Fungi</taxon>
        <taxon>Dikarya</taxon>
        <taxon>Basidiomycota</taxon>
        <taxon>Pucciniomycotina</taxon>
        <taxon>Microbotryomycetes</taxon>
        <taxon>Sporidiobolales</taxon>
        <taxon>Sporidiobolaceae</taxon>
        <taxon>Sporobolomyces</taxon>
    </lineage>
</organism>